<dbReference type="EMBL" id="LN854048">
    <property type="protein sequence ID" value="CRY97363.1"/>
    <property type="molecule type" value="Genomic_DNA"/>
</dbReference>
<evidence type="ECO:0000313" key="1">
    <source>
        <dbReference type="EMBL" id="CRY97363.1"/>
    </source>
</evidence>
<proteinExistence type="predicted"/>
<dbReference type="AlphaFoldDB" id="A0A0H5Q657"/>
<organism evidence="1">
    <name type="scientific">uncultured prokaryote</name>
    <dbReference type="NCBI Taxonomy" id="198431"/>
    <lineage>
        <taxon>unclassified sequences</taxon>
        <taxon>environmental samples</taxon>
    </lineage>
</organism>
<reference evidence="1" key="2">
    <citation type="submission" date="2015-07" db="EMBL/GenBank/DDBJ databases">
        <title>Plasmids, circular viruses and viroids from rat gut.</title>
        <authorList>
            <person name="Jorgensen T.J."/>
            <person name="Hansen M.A."/>
            <person name="Xu Z."/>
            <person name="Tabak M.A."/>
            <person name="Sorensen S.J."/>
            <person name="Hansen L.H."/>
        </authorList>
    </citation>
    <scope>NUCLEOTIDE SEQUENCE</scope>
    <source>
        <strain evidence="1">RGFK1512</strain>
    </source>
</reference>
<reference evidence="1" key="1">
    <citation type="submission" date="2015-06" db="EMBL/GenBank/DDBJ databases">
        <authorList>
            <person name="Joergensen T."/>
        </authorList>
    </citation>
    <scope>NUCLEOTIDE SEQUENCE</scope>
    <source>
        <strain evidence="1">RGFK1512</strain>
    </source>
</reference>
<sequence length="73" mass="8267">MREYKGGMIRTTDKYLVVYFTEQRGTTYTSASVKVPLKGLVLSASVMDGLDRAMRRSLVEHWSGLPIPDEPLF</sequence>
<accession>A0A0H5Q657</accession>
<protein>
    <submittedName>
        <fullName evidence="1">Uncharacterized protein</fullName>
    </submittedName>
</protein>
<name>A0A0H5Q657_9ZZZZ</name>